<evidence type="ECO:0000313" key="1">
    <source>
        <dbReference type="EMBL" id="OSS43517.1"/>
    </source>
</evidence>
<protein>
    <submittedName>
        <fullName evidence="1">Uncharacterized protein</fullName>
    </submittedName>
</protein>
<sequence>MIGDIYRSAARVLVWLGVESVIVPADSDELKDPDVEMPDFEKHSQEGLLDCIRLMAADLMEHRELVTQTFRESLVLVKEIKTKEEETEDEQKVEEWMKTMHSQTRAMLYLLAKKMEQLFLVGYWKRMWVVQEYLLAREITLQTDRSQMDGFELQFFFLR</sequence>
<gene>
    <name evidence="1" type="ORF">B5807_11886</name>
</gene>
<accession>A0A1Y2LK14</accession>
<name>A0A1Y2LK14_EPING</name>
<organism evidence="1 2">
    <name type="scientific">Epicoccum nigrum</name>
    <name type="common">Soil fungus</name>
    <name type="synonym">Epicoccum purpurascens</name>
    <dbReference type="NCBI Taxonomy" id="105696"/>
    <lineage>
        <taxon>Eukaryota</taxon>
        <taxon>Fungi</taxon>
        <taxon>Dikarya</taxon>
        <taxon>Ascomycota</taxon>
        <taxon>Pezizomycotina</taxon>
        <taxon>Dothideomycetes</taxon>
        <taxon>Pleosporomycetidae</taxon>
        <taxon>Pleosporales</taxon>
        <taxon>Pleosporineae</taxon>
        <taxon>Didymellaceae</taxon>
        <taxon>Epicoccum</taxon>
    </lineage>
</organism>
<dbReference type="Proteomes" id="UP000193240">
    <property type="component" value="Unassembled WGS sequence"/>
</dbReference>
<proteinExistence type="predicted"/>
<reference evidence="1 2" key="1">
    <citation type="journal article" date="2017" name="Genome Announc.">
        <title>Genome sequence of the saprophytic ascomycete Epicoccum nigrum ICMP 19927 strain isolated from New Zealand.</title>
        <authorList>
            <person name="Fokin M."/>
            <person name="Fleetwood D."/>
            <person name="Weir B.S."/>
            <person name="Villas-Boas S.G."/>
        </authorList>
    </citation>
    <scope>NUCLEOTIDE SEQUENCE [LARGE SCALE GENOMIC DNA]</scope>
    <source>
        <strain evidence="1 2">ICMP 19927</strain>
    </source>
</reference>
<keyword evidence="2" id="KW-1185">Reference proteome</keyword>
<dbReference type="AlphaFoldDB" id="A0A1Y2LK14"/>
<dbReference type="InParanoid" id="A0A1Y2LK14"/>
<dbReference type="EMBL" id="KZ107864">
    <property type="protein sequence ID" value="OSS43517.1"/>
    <property type="molecule type" value="Genomic_DNA"/>
</dbReference>
<evidence type="ECO:0000313" key="2">
    <source>
        <dbReference type="Proteomes" id="UP000193240"/>
    </source>
</evidence>